<reference evidence="2" key="1">
    <citation type="submission" date="2021-07" db="EMBL/GenBank/DDBJ databases">
        <title>Pseudohoeflea marina sp. nov. a polyhydroxyalcanoate-producing bacterium.</title>
        <authorList>
            <person name="Zheng W."/>
            <person name="Yu S."/>
            <person name="Huang Y."/>
        </authorList>
    </citation>
    <scope>NUCLEOTIDE SEQUENCE</scope>
    <source>
        <strain evidence="2">DP4N28-3</strain>
    </source>
</reference>
<evidence type="ECO:0000259" key="1">
    <source>
        <dbReference type="Pfam" id="PF01575"/>
    </source>
</evidence>
<keyword evidence="3" id="KW-1185">Reference proteome</keyword>
<dbReference type="RefSeq" id="WP_219158033.1">
    <property type="nucleotide sequence ID" value="NZ_JAHWQX010000001.1"/>
</dbReference>
<dbReference type="InterPro" id="IPR052342">
    <property type="entry name" value="MCH/BMMD"/>
</dbReference>
<dbReference type="PANTHER" id="PTHR43664:SF1">
    <property type="entry name" value="BETA-METHYLMALYL-COA DEHYDRATASE"/>
    <property type="match status" value="1"/>
</dbReference>
<gene>
    <name evidence="2" type="ORF">KY465_02330</name>
</gene>
<proteinExistence type="predicted"/>
<comment type="caution">
    <text evidence="2">The sequence shown here is derived from an EMBL/GenBank/DDBJ whole genome shotgun (WGS) entry which is preliminary data.</text>
</comment>
<evidence type="ECO:0000313" key="3">
    <source>
        <dbReference type="Proteomes" id="UP001430804"/>
    </source>
</evidence>
<organism evidence="2 3">
    <name type="scientific">Pseudohoeflea coraliihabitans</name>
    <dbReference type="NCBI Taxonomy" id="2860393"/>
    <lineage>
        <taxon>Bacteria</taxon>
        <taxon>Pseudomonadati</taxon>
        <taxon>Pseudomonadota</taxon>
        <taxon>Alphaproteobacteria</taxon>
        <taxon>Hyphomicrobiales</taxon>
        <taxon>Rhizobiaceae</taxon>
        <taxon>Pseudohoeflea</taxon>
    </lineage>
</organism>
<name>A0ABS6WJI8_9HYPH</name>
<dbReference type="Proteomes" id="UP001430804">
    <property type="component" value="Unassembled WGS sequence"/>
</dbReference>
<dbReference type="EMBL" id="JAHWQX010000001">
    <property type="protein sequence ID" value="MBW3096111.1"/>
    <property type="molecule type" value="Genomic_DNA"/>
</dbReference>
<evidence type="ECO:0000313" key="2">
    <source>
        <dbReference type="EMBL" id="MBW3096111.1"/>
    </source>
</evidence>
<dbReference type="InterPro" id="IPR002539">
    <property type="entry name" value="MaoC-like_dom"/>
</dbReference>
<dbReference type="CDD" id="cd03454">
    <property type="entry name" value="YdeM"/>
    <property type="match status" value="1"/>
</dbReference>
<protein>
    <submittedName>
        <fullName evidence="2">MaoC family dehydratase</fullName>
    </submittedName>
</protein>
<feature type="domain" description="MaoC-like" evidence="1">
    <location>
        <begin position="14"/>
        <end position="109"/>
    </location>
</feature>
<dbReference type="PANTHER" id="PTHR43664">
    <property type="entry name" value="MONOAMINE OXIDASE-RELATED"/>
    <property type="match status" value="1"/>
</dbReference>
<dbReference type="Pfam" id="PF01575">
    <property type="entry name" value="MaoC_dehydratas"/>
    <property type="match status" value="1"/>
</dbReference>
<sequence>MTDRLFFEDLSIEDSFDLGPKSVDREEVIAFAEDFDPQPFHLDEEAGRASILGGLSASGWHNCAMLMRMMYDSFLPRMASEGSPGLDFVKWQRPVLAGDTLSGRSQIIELRPSASRPQLGIAVFTHTLHNQRGEDVLSSRNPVLIRRRLAAKDPA</sequence>
<accession>A0ABS6WJI8</accession>